<keyword evidence="5 8" id="KW-0812">Transmembrane</keyword>
<dbReference type="Proteomes" id="UP000182149">
    <property type="component" value="Unassembled WGS sequence"/>
</dbReference>
<keyword evidence="6 8" id="KW-1133">Transmembrane helix</keyword>
<keyword evidence="3" id="KW-0813">Transport</keyword>
<dbReference type="CDD" id="cd06550">
    <property type="entry name" value="TM_ABC_iron-siderophores_like"/>
    <property type="match status" value="1"/>
</dbReference>
<evidence type="ECO:0000256" key="5">
    <source>
        <dbReference type="ARBA" id="ARBA00022692"/>
    </source>
</evidence>
<dbReference type="OrthoDB" id="9811975at2"/>
<dbReference type="GO" id="GO:0033214">
    <property type="term" value="P:siderophore-iron import into cell"/>
    <property type="evidence" value="ECO:0007669"/>
    <property type="project" value="TreeGrafter"/>
</dbReference>
<dbReference type="STRING" id="328396.RU93_GL001207"/>
<sequence>MKKSYLFLLLLILTIISLFVGVHGVSITGLLEGDEIERMLFIKTRFPRTISLILAGGMLSVGGKIMQHLMQNKFVSEGTIGMMDSARLGILIVMIFLPNSSVLTRSLAAFVFAYVGVLLFLSLSKVLPKGDPMILPLTGVMFGNIIGAIATFLAYQFQVVQNVSSWLQGNFATVMEGSYELIYVTIPVFILLYFLGYQITIAGLGSELSTNLGLNHQRLQWIVFALVALGSSSVLLMVGAIPFLGVVVPNLVSLFYGDHFKNTMGLTAIFGAIFLLVCDIIARVLIAPYEIPVSVVVGVIGGALFLFLLMRRKQA</sequence>
<evidence type="ECO:0000256" key="7">
    <source>
        <dbReference type="ARBA" id="ARBA00023136"/>
    </source>
</evidence>
<reference evidence="9 10" key="1">
    <citation type="submission" date="2014-12" db="EMBL/GenBank/DDBJ databases">
        <title>Draft genome sequences of 29 type strains of Enterococci.</title>
        <authorList>
            <person name="Zhong Z."/>
            <person name="Sun Z."/>
            <person name="Liu W."/>
            <person name="Zhang W."/>
            <person name="Zhang H."/>
        </authorList>
    </citation>
    <scope>NUCLEOTIDE SEQUENCE [LARGE SCALE GENOMIC DNA]</scope>
    <source>
        <strain evidence="9 10">DSM 17690</strain>
    </source>
</reference>
<feature type="transmembrane region" description="Helical" evidence="8">
    <location>
        <begin position="264"/>
        <end position="285"/>
    </location>
</feature>
<dbReference type="Gene3D" id="1.10.3470.10">
    <property type="entry name" value="ABC transporter involved in vitamin B12 uptake, BtuC"/>
    <property type="match status" value="1"/>
</dbReference>
<keyword evidence="4" id="KW-1003">Cell membrane</keyword>
<dbReference type="InterPro" id="IPR000522">
    <property type="entry name" value="ABC_transptr_permease_BtuC"/>
</dbReference>
<comment type="subcellular location">
    <subcellularLocation>
        <location evidence="1">Cell membrane</location>
        <topology evidence="1">Multi-pass membrane protein</topology>
    </subcellularLocation>
</comment>
<dbReference type="GO" id="GO:0022857">
    <property type="term" value="F:transmembrane transporter activity"/>
    <property type="evidence" value="ECO:0007669"/>
    <property type="project" value="InterPro"/>
</dbReference>
<organism evidence="9 10">
    <name type="scientific">Enterococcus aquimarinus</name>
    <dbReference type="NCBI Taxonomy" id="328396"/>
    <lineage>
        <taxon>Bacteria</taxon>
        <taxon>Bacillati</taxon>
        <taxon>Bacillota</taxon>
        <taxon>Bacilli</taxon>
        <taxon>Lactobacillales</taxon>
        <taxon>Enterococcaceae</taxon>
        <taxon>Enterococcus</taxon>
    </lineage>
</organism>
<evidence type="ECO:0000313" key="9">
    <source>
        <dbReference type="EMBL" id="OJG09136.1"/>
    </source>
</evidence>
<dbReference type="PANTHER" id="PTHR30472:SF27">
    <property type="entry name" value="PETROBACTIN IMPORT SYSTEM PERMEASE PROTEIN YCLN"/>
    <property type="match status" value="1"/>
</dbReference>
<dbReference type="AlphaFoldDB" id="A0A1L8QNY7"/>
<dbReference type="EMBL" id="JXKD01000020">
    <property type="protein sequence ID" value="OJG09136.1"/>
    <property type="molecule type" value="Genomic_DNA"/>
</dbReference>
<feature type="transmembrane region" description="Helical" evidence="8">
    <location>
        <begin position="133"/>
        <end position="155"/>
    </location>
</feature>
<evidence type="ECO:0000256" key="2">
    <source>
        <dbReference type="ARBA" id="ARBA00007935"/>
    </source>
</evidence>
<accession>A0A1L8QNY7</accession>
<evidence type="ECO:0000256" key="6">
    <source>
        <dbReference type="ARBA" id="ARBA00022989"/>
    </source>
</evidence>
<feature type="transmembrane region" description="Helical" evidence="8">
    <location>
        <begin position="88"/>
        <end position="121"/>
    </location>
</feature>
<dbReference type="Pfam" id="PF01032">
    <property type="entry name" value="FecCD"/>
    <property type="match status" value="1"/>
</dbReference>
<evidence type="ECO:0000256" key="4">
    <source>
        <dbReference type="ARBA" id="ARBA00022475"/>
    </source>
</evidence>
<name>A0A1L8QNY7_9ENTE</name>
<protein>
    <recommendedName>
        <fullName evidence="11">Iron ABC transporter permease</fullName>
    </recommendedName>
</protein>
<evidence type="ECO:0000256" key="3">
    <source>
        <dbReference type="ARBA" id="ARBA00022448"/>
    </source>
</evidence>
<gene>
    <name evidence="9" type="ORF">RU93_GL001207</name>
</gene>
<dbReference type="InterPro" id="IPR037294">
    <property type="entry name" value="ABC_BtuC-like"/>
</dbReference>
<dbReference type="PANTHER" id="PTHR30472">
    <property type="entry name" value="FERRIC ENTEROBACTIN TRANSPORT SYSTEM PERMEASE PROTEIN"/>
    <property type="match status" value="1"/>
</dbReference>
<evidence type="ECO:0000313" key="10">
    <source>
        <dbReference type="Proteomes" id="UP000182149"/>
    </source>
</evidence>
<feature type="transmembrane region" description="Helical" evidence="8">
    <location>
        <begin position="48"/>
        <end position="67"/>
    </location>
</feature>
<comment type="similarity">
    <text evidence="2">Belongs to the binding-protein-dependent transport system permease family. FecCD subfamily.</text>
</comment>
<keyword evidence="10" id="KW-1185">Reference proteome</keyword>
<feature type="transmembrane region" description="Helical" evidence="8">
    <location>
        <begin position="291"/>
        <end position="310"/>
    </location>
</feature>
<keyword evidence="7 8" id="KW-0472">Membrane</keyword>
<dbReference type="RefSeq" id="WP_071875645.1">
    <property type="nucleotide sequence ID" value="NZ_JBHSHF010000018.1"/>
</dbReference>
<comment type="caution">
    <text evidence="9">The sequence shown here is derived from an EMBL/GenBank/DDBJ whole genome shotgun (WGS) entry which is preliminary data.</text>
</comment>
<evidence type="ECO:0000256" key="8">
    <source>
        <dbReference type="SAM" id="Phobius"/>
    </source>
</evidence>
<feature type="transmembrane region" description="Helical" evidence="8">
    <location>
        <begin position="221"/>
        <end position="252"/>
    </location>
</feature>
<proteinExistence type="inferred from homology"/>
<evidence type="ECO:0000256" key="1">
    <source>
        <dbReference type="ARBA" id="ARBA00004651"/>
    </source>
</evidence>
<dbReference type="SUPFAM" id="SSF81345">
    <property type="entry name" value="ABC transporter involved in vitamin B12 uptake, BtuC"/>
    <property type="match status" value="1"/>
</dbReference>
<evidence type="ECO:0008006" key="11">
    <source>
        <dbReference type="Google" id="ProtNLM"/>
    </source>
</evidence>
<dbReference type="GO" id="GO:0005886">
    <property type="term" value="C:plasma membrane"/>
    <property type="evidence" value="ECO:0007669"/>
    <property type="project" value="UniProtKB-SubCell"/>
</dbReference>
<feature type="transmembrane region" description="Helical" evidence="8">
    <location>
        <begin position="181"/>
        <end position="201"/>
    </location>
</feature>